<keyword evidence="1" id="KW-0812">Transmembrane</keyword>
<keyword evidence="1" id="KW-0472">Membrane</keyword>
<sequence length="26" mass="2725">MTVLTINAVATFLGVITGVSAYNLKK</sequence>
<evidence type="ECO:0000313" key="3">
    <source>
        <dbReference type="EMBL" id="MBA4547384.1"/>
    </source>
</evidence>
<dbReference type="Proteomes" id="UP000531895">
    <property type="component" value="Unassembled WGS sequence"/>
</dbReference>
<dbReference type="EMBL" id="JACEIT010000053">
    <property type="protein sequence ID" value="MBA4547375.1"/>
    <property type="molecule type" value="Genomic_DNA"/>
</dbReference>
<protein>
    <submittedName>
        <fullName evidence="3">Holin</fullName>
    </submittedName>
</protein>
<evidence type="ECO:0000313" key="4">
    <source>
        <dbReference type="Proteomes" id="UP000531895"/>
    </source>
</evidence>
<feature type="non-terminal residue" evidence="3">
    <location>
        <position position="1"/>
    </location>
</feature>
<comment type="caution">
    <text evidence="3">The sequence shown here is derived from an EMBL/GenBank/DDBJ whole genome shotgun (WGS) entry which is preliminary data.</text>
</comment>
<accession>A0A7W1XIR9</accession>
<dbReference type="AlphaFoldDB" id="A0A7W1XIR9"/>
<evidence type="ECO:0000313" key="2">
    <source>
        <dbReference type="EMBL" id="MBA4547375.1"/>
    </source>
</evidence>
<organism evidence="3 4">
    <name type="scientific">Enterococcus lactis</name>
    <dbReference type="NCBI Taxonomy" id="357441"/>
    <lineage>
        <taxon>Bacteria</taxon>
        <taxon>Bacillati</taxon>
        <taxon>Bacillota</taxon>
        <taxon>Bacilli</taxon>
        <taxon>Lactobacillales</taxon>
        <taxon>Enterococcaceae</taxon>
        <taxon>Enterococcus</taxon>
    </lineage>
</organism>
<name>A0A7W1XIR9_9ENTE</name>
<dbReference type="EMBL" id="JACEIT010000059">
    <property type="protein sequence ID" value="MBA4547384.1"/>
    <property type="molecule type" value="Genomic_DNA"/>
</dbReference>
<keyword evidence="1" id="KW-1133">Transmembrane helix</keyword>
<evidence type="ECO:0000256" key="1">
    <source>
        <dbReference type="SAM" id="Phobius"/>
    </source>
</evidence>
<feature type="transmembrane region" description="Helical" evidence="1">
    <location>
        <begin position="6"/>
        <end position="24"/>
    </location>
</feature>
<gene>
    <name evidence="2" type="ORF">H1Z91_14045</name>
    <name evidence="3" type="ORF">H1Z91_14100</name>
</gene>
<dbReference type="RefSeq" id="WP_220183563.1">
    <property type="nucleotide sequence ID" value="NZ_JACEIT010000053.1"/>
</dbReference>
<proteinExistence type="predicted"/>
<reference evidence="3 4" key="1">
    <citation type="submission" date="2020-07" db="EMBL/GenBank/DDBJ databases">
        <authorList>
            <person name="Feng H."/>
        </authorList>
    </citation>
    <scope>NUCLEOTIDE SEQUENCE [LARGE SCALE GENOMIC DNA]</scope>
    <source>
        <strain evidence="3">S-7</strain>
        <strain evidence="4">s-7</strain>
    </source>
</reference>